<accession>A0A381QEG9</accession>
<dbReference type="CDD" id="cd01658">
    <property type="entry name" value="Ribosomal_L30"/>
    <property type="match status" value="1"/>
</dbReference>
<protein>
    <recommendedName>
        <fullName evidence="4">Large ribosomal subunit protein uL30-like ferredoxin-like fold domain-containing protein</fullName>
    </recommendedName>
</protein>
<organism evidence="5">
    <name type="scientific">marine metagenome</name>
    <dbReference type="NCBI Taxonomy" id="408172"/>
    <lineage>
        <taxon>unclassified sequences</taxon>
        <taxon>metagenomes</taxon>
        <taxon>ecological metagenomes</taxon>
    </lineage>
</organism>
<dbReference type="InterPro" id="IPR005996">
    <property type="entry name" value="Ribosomal_uL30_bac-type"/>
</dbReference>
<dbReference type="InterPro" id="IPR036919">
    <property type="entry name" value="Ribo_uL30_ferredoxin-like_sf"/>
</dbReference>
<evidence type="ECO:0000313" key="5">
    <source>
        <dbReference type="EMBL" id="SUZ77686.1"/>
    </source>
</evidence>
<dbReference type="PROSITE" id="PS00634">
    <property type="entry name" value="RIBOSOMAL_L30"/>
    <property type="match status" value="1"/>
</dbReference>
<dbReference type="PIRSF" id="PIRSF002211">
    <property type="entry name" value="Ribosomal_L30_bac-type"/>
    <property type="match status" value="1"/>
</dbReference>
<keyword evidence="3" id="KW-0687">Ribonucleoprotein</keyword>
<name>A0A381QEG9_9ZZZZ</name>
<sequence>MLKITQIKSAIGYKPKAKRTLFALGLKKMNHYVEKTDTPQIRGMIKKIDYLIKVEEV</sequence>
<dbReference type="InterPro" id="IPR018038">
    <property type="entry name" value="Ribosomal_uL30_CS"/>
</dbReference>
<dbReference type="PANTHER" id="PTHR15892:SF2">
    <property type="entry name" value="LARGE RIBOSOMAL SUBUNIT PROTEIN UL30M"/>
    <property type="match status" value="1"/>
</dbReference>
<reference evidence="5" key="1">
    <citation type="submission" date="2018-05" db="EMBL/GenBank/DDBJ databases">
        <authorList>
            <person name="Lanie J.A."/>
            <person name="Ng W.-L."/>
            <person name="Kazmierczak K.M."/>
            <person name="Andrzejewski T.M."/>
            <person name="Davidsen T.M."/>
            <person name="Wayne K.J."/>
            <person name="Tettelin H."/>
            <person name="Glass J.I."/>
            <person name="Rusch D."/>
            <person name="Podicherti R."/>
            <person name="Tsui H.-C.T."/>
            <person name="Winkler M.E."/>
        </authorList>
    </citation>
    <scope>NUCLEOTIDE SEQUENCE</scope>
</reference>
<dbReference type="GO" id="GO:0003735">
    <property type="term" value="F:structural constituent of ribosome"/>
    <property type="evidence" value="ECO:0007669"/>
    <property type="project" value="InterPro"/>
</dbReference>
<dbReference type="HAMAP" id="MF_01371_B">
    <property type="entry name" value="Ribosomal_uL30_B"/>
    <property type="match status" value="1"/>
</dbReference>
<dbReference type="GO" id="GO:0022625">
    <property type="term" value="C:cytosolic large ribosomal subunit"/>
    <property type="evidence" value="ECO:0007669"/>
    <property type="project" value="TreeGrafter"/>
</dbReference>
<feature type="domain" description="Large ribosomal subunit protein uL30-like ferredoxin-like fold" evidence="4">
    <location>
        <begin position="2"/>
        <end position="52"/>
    </location>
</feature>
<dbReference type="InterPro" id="IPR016082">
    <property type="entry name" value="Ribosomal_uL30_ferredoxin-like"/>
</dbReference>
<dbReference type="Pfam" id="PF00327">
    <property type="entry name" value="Ribosomal_L30"/>
    <property type="match status" value="1"/>
</dbReference>
<dbReference type="SUPFAM" id="SSF55129">
    <property type="entry name" value="Ribosomal protein L30p/L7e"/>
    <property type="match status" value="1"/>
</dbReference>
<dbReference type="NCBIfam" id="TIGR01308">
    <property type="entry name" value="rpmD_bact"/>
    <property type="match status" value="1"/>
</dbReference>
<dbReference type="Gene3D" id="3.30.1390.20">
    <property type="entry name" value="Ribosomal protein L30, ferredoxin-like fold domain"/>
    <property type="match status" value="1"/>
</dbReference>
<dbReference type="GO" id="GO:0006412">
    <property type="term" value="P:translation"/>
    <property type="evidence" value="ECO:0007669"/>
    <property type="project" value="InterPro"/>
</dbReference>
<dbReference type="AlphaFoldDB" id="A0A381QEG9"/>
<evidence type="ECO:0000256" key="2">
    <source>
        <dbReference type="ARBA" id="ARBA00022980"/>
    </source>
</evidence>
<dbReference type="PANTHER" id="PTHR15892">
    <property type="entry name" value="MITOCHONDRIAL RIBOSOMAL PROTEIN L30"/>
    <property type="match status" value="1"/>
</dbReference>
<keyword evidence="2" id="KW-0689">Ribosomal protein</keyword>
<gene>
    <name evidence="5" type="ORF">METZ01_LOCUS30540</name>
</gene>
<evidence type="ECO:0000256" key="1">
    <source>
        <dbReference type="ARBA" id="ARBA00007594"/>
    </source>
</evidence>
<dbReference type="FunFam" id="3.30.1390.20:FF:000001">
    <property type="entry name" value="50S ribosomal protein L30"/>
    <property type="match status" value="1"/>
</dbReference>
<evidence type="ECO:0000259" key="4">
    <source>
        <dbReference type="Pfam" id="PF00327"/>
    </source>
</evidence>
<proteinExistence type="inferred from homology"/>
<evidence type="ECO:0000256" key="3">
    <source>
        <dbReference type="ARBA" id="ARBA00023274"/>
    </source>
</evidence>
<comment type="similarity">
    <text evidence="1">Belongs to the universal ribosomal protein uL30 family.</text>
</comment>
<dbReference type="EMBL" id="UINC01001326">
    <property type="protein sequence ID" value="SUZ77686.1"/>
    <property type="molecule type" value="Genomic_DNA"/>
</dbReference>